<dbReference type="EMBL" id="JAIQZJ010000008">
    <property type="protein sequence ID" value="MBZ5739540.1"/>
    <property type="molecule type" value="Genomic_DNA"/>
</dbReference>
<dbReference type="InterPro" id="IPR000524">
    <property type="entry name" value="Tscrpt_reg_HTH_GntR"/>
</dbReference>
<protein>
    <submittedName>
        <fullName evidence="5">GntR family transcriptional regulator</fullName>
    </submittedName>
</protein>
<name>A0ABS7UEV1_9ACTN</name>
<dbReference type="Pfam" id="PF00392">
    <property type="entry name" value="GntR"/>
    <property type="match status" value="1"/>
</dbReference>
<dbReference type="Gene3D" id="1.20.120.530">
    <property type="entry name" value="GntR ligand-binding domain-like"/>
    <property type="match status" value="1"/>
</dbReference>
<proteinExistence type="predicted"/>
<keyword evidence="2" id="KW-0238">DNA-binding</keyword>
<organism evidence="5 6">
    <name type="scientific">Nocardioides mangrovi</name>
    <dbReference type="NCBI Taxonomy" id="2874580"/>
    <lineage>
        <taxon>Bacteria</taxon>
        <taxon>Bacillati</taxon>
        <taxon>Actinomycetota</taxon>
        <taxon>Actinomycetes</taxon>
        <taxon>Propionibacteriales</taxon>
        <taxon>Nocardioidaceae</taxon>
        <taxon>Nocardioides</taxon>
    </lineage>
</organism>
<comment type="caution">
    <text evidence="5">The sequence shown here is derived from an EMBL/GenBank/DDBJ whole genome shotgun (WGS) entry which is preliminary data.</text>
</comment>
<dbReference type="PROSITE" id="PS50949">
    <property type="entry name" value="HTH_GNTR"/>
    <property type="match status" value="1"/>
</dbReference>
<keyword evidence="6" id="KW-1185">Reference proteome</keyword>
<dbReference type="SMART" id="SM00895">
    <property type="entry name" value="FCD"/>
    <property type="match status" value="1"/>
</dbReference>
<dbReference type="PANTHER" id="PTHR43537">
    <property type="entry name" value="TRANSCRIPTIONAL REGULATOR, GNTR FAMILY"/>
    <property type="match status" value="1"/>
</dbReference>
<reference evidence="5 6" key="1">
    <citation type="submission" date="2021-09" db="EMBL/GenBank/DDBJ databases">
        <title>Whole genome sequence of Nocardioides sp. GBK3QG-3.</title>
        <authorList>
            <person name="Tuo L."/>
        </authorList>
    </citation>
    <scope>NUCLEOTIDE SEQUENCE [LARGE SCALE GENOMIC DNA]</scope>
    <source>
        <strain evidence="5 6">GBK3QG-3</strain>
    </source>
</reference>
<dbReference type="SMART" id="SM00345">
    <property type="entry name" value="HTH_GNTR"/>
    <property type="match status" value="1"/>
</dbReference>
<evidence type="ECO:0000313" key="5">
    <source>
        <dbReference type="EMBL" id="MBZ5739540.1"/>
    </source>
</evidence>
<dbReference type="SUPFAM" id="SSF46785">
    <property type="entry name" value="Winged helix' DNA-binding domain"/>
    <property type="match status" value="1"/>
</dbReference>
<dbReference type="CDD" id="cd07377">
    <property type="entry name" value="WHTH_GntR"/>
    <property type="match status" value="1"/>
</dbReference>
<evidence type="ECO:0000313" key="6">
    <source>
        <dbReference type="Proteomes" id="UP000780875"/>
    </source>
</evidence>
<evidence type="ECO:0000259" key="4">
    <source>
        <dbReference type="PROSITE" id="PS50949"/>
    </source>
</evidence>
<dbReference type="InterPro" id="IPR008920">
    <property type="entry name" value="TF_FadR/GntR_C"/>
</dbReference>
<gene>
    <name evidence="5" type="ORF">K8U61_15305</name>
</gene>
<accession>A0ABS7UEV1</accession>
<dbReference type="InterPro" id="IPR036390">
    <property type="entry name" value="WH_DNA-bd_sf"/>
</dbReference>
<dbReference type="Proteomes" id="UP000780875">
    <property type="component" value="Unassembled WGS sequence"/>
</dbReference>
<sequence length="241" mass="26712">MVERAEQVAADQDRTEELVRLLRLEERREPAVAQVATWIGLGIVEGRLTPGQDLNSVDLAQRFSSSRTPVREALMLLESEGLVEIRARKRPRVASFTAERVREIYFVRRHLLALVGGLVAERVSDTDLVDLRQRLARMEEYAAAGDVDGYFWGHVDLQSRYVEIAGNEILGDMLDTLALRTLVLRRASLAHAGRLGASVADQVRILDAIEARDGELTSMLLSRATDAALAAIDLSRLTPTA</sequence>
<keyword evidence="1" id="KW-0805">Transcription regulation</keyword>
<dbReference type="PANTHER" id="PTHR43537:SF49">
    <property type="entry name" value="TRANSCRIPTIONAL REGULATORY PROTEIN"/>
    <property type="match status" value="1"/>
</dbReference>
<evidence type="ECO:0000256" key="1">
    <source>
        <dbReference type="ARBA" id="ARBA00023015"/>
    </source>
</evidence>
<feature type="domain" description="HTH gntR-type" evidence="4">
    <location>
        <begin position="29"/>
        <end position="96"/>
    </location>
</feature>
<evidence type="ECO:0000256" key="3">
    <source>
        <dbReference type="ARBA" id="ARBA00023163"/>
    </source>
</evidence>
<dbReference type="Gene3D" id="1.10.10.10">
    <property type="entry name" value="Winged helix-like DNA-binding domain superfamily/Winged helix DNA-binding domain"/>
    <property type="match status" value="1"/>
</dbReference>
<dbReference type="SUPFAM" id="SSF48008">
    <property type="entry name" value="GntR ligand-binding domain-like"/>
    <property type="match status" value="1"/>
</dbReference>
<dbReference type="RefSeq" id="WP_224123906.1">
    <property type="nucleotide sequence ID" value="NZ_JAIQZJ010000008.1"/>
</dbReference>
<dbReference type="Pfam" id="PF07729">
    <property type="entry name" value="FCD"/>
    <property type="match status" value="1"/>
</dbReference>
<dbReference type="InterPro" id="IPR011711">
    <property type="entry name" value="GntR_C"/>
</dbReference>
<evidence type="ECO:0000256" key="2">
    <source>
        <dbReference type="ARBA" id="ARBA00023125"/>
    </source>
</evidence>
<keyword evidence="3" id="KW-0804">Transcription</keyword>
<dbReference type="InterPro" id="IPR036388">
    <property type="entry name" value="WH-like_DNA-bd_sf"/>
</dbReference>